<gene>
    <name evidence="3" type="ORF">GCM10010439_41540</name>
</gene>
<accession>A0ABN3UBS9</accession>
<feature type="compositionally biased region" description="Basic and acidic residues" evidence="2">
    <location>
        <begin position="12"/>
        <end position="21"/>
    </location>
</feature>
<feature type="region of interest" description="Disordered" evidence="2">
    <location>
        <begin position="1"/>
        <end position="24"/>
    </location>
</feature>
<dbReference type="SUPFAM" id="SSF56349">
    <property type="entry name" value="DNA breaking-rejoining enzymes"/>
    <property type="match status" value="1"/>
</dbReference>
<dbReference type="InterPro" id="IPR011010">
    <property type="entry name" value="DNA_brk_join_enz"/>
</dbReference>
<dbReference type="EMBL" id="BAAATZ010000016">
    <property type="protein sequence ID" value="GAA2729857.1"/>
    <property type="molecule type" value="Genomic_DNA"/>
</dbReference>
<evidence type="ECO:0000313" key="3">
    <source>
        <dbReference type="EMBL" id="GAA2729857.1"/>
    </source>
</evidence>
<keyword evidence="1" id="KW-0233">DNA recombination</keyword>
<sequence>MRGSFSGGTQLIHKERTKTDGSTDTLPLPPICVTALKIRRGQQQVARRIAGENRQKSDLVFTIRTGWPIEPRNINRVLDAWRAAAHVKVIKVHDARRTAVRYSSLRTFTPGWPCRSSGTAASPSRWRSTHRFPRVASSGVMYEEGSGPVFAIFIRRLGTATTAPLSLQYQAGAAAIEVPGSAREAGR</sequence>
<evidence type="ECO:0000256" key="2">
    <source>
        <dbReference type="SAM" id="MobiDB-lite"/>
    </source>
</evidence>
<comment type="caution">
    <text evidence="3">The sequence shown here is derived from an EMBL/GenBank/DDBJ whole genome shotgun (WGS) entry which is preliminary data.</text>
</comment>
<dbReference type="Gene3D" id="1.10.443.10">
    <property type="entry name" value="Intergrase catalytic core"/>
    <property type="match status" value="1"/>
</dbReference>
<keyword evidence="4" id="KW-1185">Reference proteome</keyword>
<evidence type="ECO:0000313" key="4">
    <source>
        <dbReference type="Proteomes" id="UP001501842"/>
    </source>
</evidence>
<name>A0ABN3UBS9_9ACTN</name>
<dbReference type="Proteomes" id="UP001501842">
    <property type="component" value="Unassembled WGS sequence"/>
</dbReference>
<proteinExistence type="predicted"/>
<protein>
    <submittedName>
        <fullName evidence="3">Uncharacterized protein</fullName>
    </submittedName>
</protein>
<organism evidence="3 4">
    <name type="scientific">Actinocorallia aurantiaca</name>
    <dbReference type="NCBI Taxonomy" id="46204"/>
    <lineage>
        <taxon>Bacteria</taxon>
        <taxon>Bacillati</taxon>
        <taxon>Actinomycetota</taxon>
        <taxon>Actinomycetes</taxon>
        <taxon>Streptosporangiales</taxon>
        <taxon>Thermomonosporaceae</taxon>
        <taxon>Actinocorallia</taxon>
    </lineage>
</organism>
<evidence type="ECO:0000256" key="1">
    <source>
        <dbReference type="ARBA" id="ARBA00023172"/>
    </source>
</evidence>
<reference evidence="3 4" key="1">
    <citation type="journal article" date="2019" name="Int. J. Syst. Evol. Microbiol.">
        <title>The Global Catalogue of Microorganisms (GCM) 10K type strain sequencing project: providing services to taxonomists for standard genome sequencing and annotation.</title>
        <authorList>
            <consortium name="The Broad Institute Genomics Platform"/>
            <consortium name="The Broad Institute Genome Sequencing Center for Infectious Disease"/>
            <person name="Wu L."/>
            <person name="Ma J."/>
        </authorList>
    </citation>
    <scope>NUCLEOTIDE SEQUENCE [LARGE SCALE GENOMIC DNA]</scope>
    <source>
        <strain evidence="3 4">JCM 8201</strain>
    </source>
</reference>
<dbReference type="InterPro" id="IPR013762">
    <property type="entry name" value="Integrase-like_cat_sf"/>
</dbReference>